<dbReference type="UniPathway" id="UPA00115">
    <property type="reaction ID" value="UER00409"/>
</dbReference>
<feature type="domain" description="Glucosamine/galactosamine-6-phosphate isomerase" evidence="8">
    <location>
        <begin position="13"/>
        <end position="214"/>
    </location>
</feature>
<dbReference type="RefSeq" id="WP_009147913.1">
    <property type="nucleotide sequence ID" value="NZ_CP121471.1"/>
</dbReference>
<dbReference type="Proteomes" id="UP000002964">
    <property type="component" value="Unassembled WGS sequence"/>
</dbReference>
<comment type="catalytic activity">
    <reaction evidence="1 7">
        <text>6-phospho-D-glucono-1,5-lactone + H2O = 6-phospho-D-gluconate + H(+)</text>
        <dbReference type="Rhea" id="RHEA:12556"/>
        <dbReference type="ChEBI" id="CHEBI:15377"/>
        <dbReference type="ChEBI" id="CHEBI:15378"/>
        <dbReference type="ChEBI" id="CHEBI:57955"/>
        <dbReference type="ChEBI" id="CHEBI:58759"/>
        <dbReference type="EC" id="3.1.1.31"/>
    </reaction>
</comment>
<evidence type="ECO:0000256" key="1">
    <source>
        <dbReference type="ARBA" id="ARBA00000832"/>
    </source>
</evidence>
<evidence type="ECO:0000313" key="9">
    <source>
        <dbReference type="EMBL" id="EIC21328.1"/>
    </source>
</evidence>
<comment type="similarity">
    <text evidence="4 7">Belongs to the glucosamine/galactosamine-6-phosphate isomerase family. 6-phosphogluconolactonase subfamily.</text>
</comment>
<comment type="function">
    <text evidence="2 7">Hydrolysis of 6-phosphogluconolactone to 6-phosphogluconate.</text>
</comment>
<dbReference type="InterPro" id="IPR006148">
    <property type="entry name" value="Glc/Gal-6P_isomerase"/>
</dbReference>
<reference evidence="9 10" key="2">
    <citation type="submission" date="2011-11" db="EMBL/GenBank/DDBJ databases">
        <authorList>
            <consortium name="US DOE Joint Genome Institute"/>
            <person name="Lucas S."/>
            <person name="Han J."/>
            <person name="Lapidus A."/>
            <person name="Cheng J.-F."/>
            <person name="Goodwin L."/>
            <person name="Pitluck S."/>
            <person name="Peters L."/>
            <person name="Ovchinnikova G."/>
            <person name="Zhang X."/>
            <person name="Detter J.C."/>
            <person name="Han C."/>
            <person name="Tapia R."/>
            <person name="Land M."/>
            <person name="Hauser L."/>
            <person name="Kyrpides N."/>
            <person name="Ivanova N."/>
            <person name="Pagani I."/>
            <person name="Vogl K."/>
            <person name="Liu Z."/>
            <person name="Overmann J."/>
            <person name="Frigaard N.-U."/>
            <person name="Bryant D."/>
            <person name="Woyke T."/>
        </authorList>
    </citation>
    <scope>NUCLEOTIDE SEQUENCE [LARGE SCALE GENOMIC DNA]</scope>
    <source>
        <strain evidence="9 10">970</strain>
    </source>
</reference>
<dbReference type="SUPFAM" id="SSF100950">
    <property type="entry name" value="NagB/RpiA/CoA transferase-like"/>
    <property type="match status" value="1"/>
</dbReference>
<evidence type="ECO:0000256" key="3">
    <source>
        <dbReference type="ARBA" id="ARBA00004961"/>
    </source>
</evidence>
<sequence>MQLPGVDTQVLADADAVAAAAAELILEQGRAAVAERGQFYLVLAGGTTPEAAYRRLAGAREDWTGWRFFIGDERCLPVDDAERNSHMARTAWLEPAGIAPDQLAAMPAELGPEAAALAYAPVVAEALPFDLVLLGMGEDGHTASLFPGHAWPEQALIMPVRGAPKPPPERVSLTPMALVSCRRMLLLVTGGGKHQALRQWQQGEHLPVAQVAAAGRALVLLDRAAAGAD</sequence>
<dbReference type="InterPro" id="IPR005900">
    <property type="entry name" value="6-phosphogluconolactonase_DevB"/>
</dbReference>
<evidence type="ECO:0000256" key="6">
    <source>
        <dbReference type="ARBA" id="ARBA00020337"/>
    </source>
</evidence>
<evidence type="ECO:0000256" key="5">
    <source>
        <dbReference type="ARBA" id="ARBA00013198"/>
    </source>
</evidence>
<evidence type="ECO:0000256" key="7">
    <source>
        <dbReference type="RuleBase" id="RU365095"/>
    </source>
</evidence>
<keyword evidence="7" id="KW-0378">Hydrolase</keyword>
<dbReference type="NCBIfam" id="TIGR01198">
    <property type="entry name" value="pgl"/>
    <property type="match status" value="1"/>
</dbReference>
<evidence type="ECO:0000313" key="10">
    <source>
        <dbReference type="Proteomes" id="UP000002964"/>
    </source>
</evidence>
<gene>
    <name evidence="7" type="primary">pgl</name>
    <name evidence="9" type="ORF">Thi970DRAFT_01532</name>
</gene>
<dbReference type="CDD" id="cd01400">
    <property type="entry name" value="6PGL"/>
    <property type="match status" value="1"/>
</dbReference>
<dbReference type="GO" id="GO:0017057">
    <property type="term" value="F:6-phosphogluconolactonase activity"/>
    <property type="evidence" value="ECO:0007669"/>
    <property type="project" value="UniProtKB-UniRule"/>
</dbReference>
<organism evidence="9 10">
    <name type="scientific">Thiorhodovibrio frisius</name>
    <dbReference type="NCBI Taxonomy" id="631362"/>
    <lineage>
        <taxon>Bacteria</taxon>
        <taxon>Pseudomonadati</taxon>
        <taxon>Pseudomonadota</taxon>
        <taxon>Gammaproteobacteria</taxon>
        <taxon>Chromatiales</taxon>
        <taxon>Chromatiaceae</taxon>
        <taxon>Thiorhodovibrio</taxon>
    </lineage>
</organism>
<dbReference type="EC" id="3.1.1.31" evidence="5 7"/>
<evidence type="ECO:0000259" key="8">
    <source>
        <dbReference type="Pfam" id="PF01182"/>
    </source>
</evidence>
<proteinExistence type="inferred from homology"/>
<dbReference type="Pfam" id="PF01182">
    <property type="entry name" value="Glucosamine_iso"/>
    <property type="match status" value="1"/>
</dbReference>
<protein>
    <recommendedName>
        <fullName evidence="6 7">6-phosphogluconolactonase</fullName>
        <shortName evidence="7">6PGL</shortName>
        <ecNumber evidence="5 7">3.1.1.31</ecNumber>
    </recommendedName>
</protein>
<dbReference type="AlphaFoldDB" id="H8Z0U6"/>
<dbReference type="HOGENOM" id="CLU_053947_2_0_6"/>
<dbReference type="eggNOG" id="COG0363">
    <property type="taxonomic scope" value="Bacteria"/>
</dbReference>
<dbReference type="EMBL" id="JH603169">
    <property type="protein sequence ID" value="EIC21328.1"/>
    <property type="molecule type" value="Genomic_DNA"/>
</dbReference>
<dbReference type="STRING" id="631362.Thi970DRAFT_01532"/>
<dbReference type="PANTHER" id="PTHR11054:SF0">
    <property type="entry name" value="6-PHOSPHOGLUCONOLACTONASE"/>
    <property type="match status" value="1"/>
</dbReference>
<dbReference type="InterPro" id="IPR037171">
    <property type="entry name" value="NagB/RpiA_transferase-like"/>
</dbReference>
<reference evidence="10" key="1">
    <citation type="submission" date="2011-06" db="EMBL/GenBank/DDBJ databases">
        <authorList>
            <consortium name="US DOE Joint Genome Institute (JGI-PGF)"/>
            <person name="Lucas S."/>
            <person name="Han J."/>
            <person name="Lapidus A."/>
            <person name="Cheng J.-F."/>
            <person name="Goodwin L."/>
            <person name="Pitluck S."/>
            <person name="Peters L."/>
            <person name="Land M.L."/>
            <person name="Hauser L."/>
            <person name="Vogl K."/>
            <person name="Liu Z."/>
            <person name="Overmann J."/>
            <person name="Frigaard N.-U."/>
            <person name="Bryant D.A."/>
            <person name="Woyke T.J."/>
        </authorList>
    </citation>
    <scope>NUCLEOTIDE SEQUENCE [LARGE SCALE GENOMIC DNA]</scope>
    <source>
        <strain evidence="10">970</strain>
    </source>
</reference>
<dbReference type="InterPro" id="IPR039104">
    <property type="entry name" value="6PGL"/>
</dbReference>
<evidence type="ECO:0000256" key="2">
    <source>
        <dbReference type="ARBA" id="ARBA00002681"/>
    </source>
</evidence>
<dbReference type="GO" id="GO:0006098">
    <property type="term" value="P:pentose-phosphate shunt"/>
    <property type="evidence" value="ECO:0007669"/>
    <property type="project" value="UniProtKB-UniPathway"/>
</dbReference>
<dbReference type="OrthoDB" id="9810967at2"/>
<keyword evidence="10" id="KW-1185">Reference proteome</keyword>
<accession>H8Z0U6</accession>
<name>H8Z0U6_9GAMM</name>
<dbReference type="PANTHER" id="PTHR11054">
    <property type="entry name" value="6-PHOSPHOGLUCONOLACTONASE"/>
    <property type="match status" value="1"/>
</dbReference>
<evidence type="ECO:0000256" key="4">
    <source>
        <dbReference type="ARBA" id="ARBA00010662"/>
    </source>
</evidence>
<dbReference type="Gene3D" id="3.40.50.1360">
    <property type="match status" value="1"/>
</dbReference>
<dbReference type="GO" id="GO:0005975">
    <property type="term" value="P:carbohydrate metabolic process"/>
    <property type="evidence" value="ECO:0007669"/>
    <property type="project" value="UniProtKB-UniRule"/>
</dbReference>
<comment type="pathway">
    <text evidence="3 7">Carbohydrate degradation; pentose phosphate pathway; D-ribulose 5-phosphate from D-glucose 6-phosphate (oxidative stage): step 2/3.</text>
</comment>